<accession>A0A834ZCM6</accession>
<dbReference type="OrthoDB" id="1913335at2759"/>
<reference evidence="3 4" key="1">
    <citation type="submission" date="2020-04" db="EMBL/GenBank/DDBJ databases">
        <title>Plant Genome Project.</title>
        <authorList>
            <person name="Zhang R.-G."/>
        </authorList>
    </citation>
    <scope>NUCLEOTIDE SEQUENCE [LARGE SCALE GENOMIC DNA]</scope>
    <source>
        <strain evidence="3">YNK0</strain>
        <tissue evidence="3">Leaf</tissue>
    </source>
</reference>
<feature type="region of interest" description="Disordered" evidence="2">
    <location>
        <begin position="78"/>
        <end position="114"/>
    </location>
</feature>
<comment type="caution">
    <text evidence="3">The sequence shown here is derived from an EMBL/GenBank/DDBJ whole genome shotgun (WGS) entry which is preliminary data.</text>
</comment>
<dbReference type="AlphaFoldDB" id="A0A834ZCM6"/>
<name>A0A834ZCM6_TETSI</name>
<dbReference type="PANTHER" id="PTHR33144">
    <property type="entry name" value="OS10G0409366 PROTEIN-RELATED"/>
    <property type="match status" value="1"/>
</dbReference>
<evidence type="ECO:0000313" key="3">
    <source>
        <dbReference type="EMBL" id="KAF8404352.1"/>
    </source>
</evidence>
<dbReference type="Pfam" id="PF03004">
    <property type="entry name" value="Transposase_24"/>
    <property type="match status" value="1"/>
</dbReference>
<feature type="compositionally biased region" description="Basic residues" evidence="2">
    <location>
        <begin position="78"/>
        <end position="88"/>
    </location>
</feature>
<dbReference type="EMBL" id="JABCRI010000006">
    <property type="protein sequence ID" value="KAF8404352.1"/>
    <property type="molecule type" value="Genomic_DNA"/>
</dbReference>
<evidence type="ECO:0000313" key="4">
    <source>
        <dbReference type="Proteomes" id="UP000655225"/>
    </source>
</evidence>
<keyword evidence="1" id="KW-0175">Coiled coil</keyword>
<dbReference type="InterPro" id="IPR004252">
    <property type="entry name" value="Probable_transposase_24"/>
</dbReference>
<protein>
    <submittedName>
        <fullName evidence="3">Uncharacterized protein</fullName>
    </submittedName>
</protein>
<feature type="coiled-coil region" evidence="1">
    <location>
        <begin position="197"/>
        <end position="231"/>
    </location>
</feature>
<proteinExistence type="predicted"/>
<evidence type="ECO:0000256" key="2">
    <source>
        <dbReference type="SAM" id="MobiDB-lite"/>
    </source>
</evidence>
<dbReference type="PANTHER" id="PTHR33144:SF46">
    <property type="entry name" value="OS04G0610000 PROTEIN"/>
    <property type="match status" value="1"/>
</dbReference>
<dbReference type="OMA" id="KGWINNS"/>
<keyword evidence="4" id="KW-1185">Reference proteome</keyword>
<dbReference type="Proteomes" id="UP000655225">
    <property type="component" value="Unassembled WGS sequence"/>
</dbReference>
<evidence type="ECO:0000256" key="1">
    <source>
        <dbReference type="SAM" id="Coils"/>
    </source>
</evidence>
<feature type="region of interest" description="Disordered" evidence="2">
    <location>
        <begin position="236"/>
        <end position="256"/>
    </location>
</feature>
<organism evidence="3 4">
    <name type="scientific">Tetracentron sinense</name>
    <name type="common">Spur-leaf</name>
    <dbReference type="NCBI Taxonomy" id="13715"/>
    <lineage>
        <taxon>Eukaryota</taxon>
        <taxon>Viridiplantae</taxon>
        <taxon>Streptophyta</taxon>
        <taxon>Embryophyta</taxon>
        <taxon>Tracheophyta</taxon>
        <taxon>Spermatophyta</taxon>
        <taxon>Magnoliopsida</taxon>
        <taxon>Trochodendrales</taxon>
        <taxon>Trochodendraceae</taxon>
        <taxon>Tetracentron</taxon>
    </lineage>
</organism>
<dbReference type="SUPFAM" id="SSF47162">
    <property type="entry name" value="Apolipoprotein"/>
    <property type="match status" value="1"/>
</dbReference>
<gene>
    <name evidence="3" type="ORF">HHK36_009235</name>
</gene>
<sequence>MWRHIQEYFEVGNERKDWIMKSIRKKFRDNRAKMKVSYSLWDTDEERIAHPPANVSVPDWTWLVQYWSSPRVQAIAKRNKANRSKQTMKHAGGTKSFARYRDEATQSRTDGSTPTQVDLFFLTHRQKNGRAVDERSEEIMSKFRELSNSNQDGSSSISDIYTHVMGPERHGRVRGYGLGPTPTSVFGSSSSQYKTSYEEMQSQVQDMHRQMEEMQQNMQEKIQQTQQETKQEMMAMMQQMMSQRRQHRSDEEADGD</sequence>